<evidence type="ECO:0000256" key="10">
    <source>
        <dbReference type="SAM" id="Coils"/>
    </source>
</evidence>
<dbReference type="CDD" id="cd00086">
    <property type="entry name" value="homeodomain"/>
    <property type="match status" value="1"/>
</dbReference>
<dbReference type="InterPro" id="IPR009057">
    <property type="entry name" value="Homeodomain-like_sf"/>
</dbReference>
<evidence type="ECO:0000256" key="8">
    <source>
        <dbReference type="PROSITE-ProRule" id="PRU00108"/>
    </source>
</evidence>
<evidence type="ECO:0000256" key="3">
    <source>
        <dbReference type="ARBA" id="ARBA00023015"/>
    </source>
</evidence>
<sequence>MEDDEACNTKLRLGLGLGDYVPRKKRHDEKAKPVVSLGLAFAMRPKQEAMNVDHKADRSSFKKMERDHEYPSKENGSNNNKEDGGRKKLRLSKEQSSLLEDSFKIHSTLTPAQKQALSQQLNLKPRQVEVWFQNRRARTKLKQTEVDCEFLKKCCESLSEENKRLKKELQELRSLKVGPSPLYIQIQKAATLTMCTSCEKSIKANEVKGNEAVFDVVRKNNNKLQSGLDGSN</sequence>
<evidence type="ECO:0000256" key="4">
    <source>
        <dbReference type="ARBA" id="ARBA00023125"/>
    </source>
</evidence>
<keyword evidence="6" id="KW-0804">Transcription</keyword>
<dbReference type="InterPro" id="IPR050762">
    <property type="entry name" value="HD-ZIP_Homeobox_LZ_Class_II"/>
</dbReference>
<keyword evidence="7 8" id="KW-0539">Nucleus</keyword>
<keyword evidence="14" id="KW-1185">Reference proteome</keyword>
<gene>
    <name evidence="13" type="primary">LOC115969516</name>
</gene>
<dbReference type="RefSeq" id="XP_030945043.1">
    <property type="nucleotide sequence ID" value="XM_031089183.1"/>
</dbReference>
<dbReference type="GeneID" id="115969516"/>
<dbReference type="OMA" id="EEACNTK"/>
<keyword evidence="4 8" id="KW-0238">DNA-binding</keyword>
<evidence type="ECO:0000256" key="5">
    <source>
        <dbReference type="ARBA" id="ARBA00023155"/>
    </source>
</evidence>
<dbReference type="InterPro" id="IPR017970">
    <property type="entry name" value="Homeobox_CS"/>
</dbReference>
<dbReference type="Pfam" id="PF00046">
    <property type="entry name" value="Homeodomain"/>
    <property type="match status" value="1"/>
</dbReference>
<keyword evidence="3" id="KW-0805">Transcription regulation</keyword>
<dbReference type="InParanoid" id="A0A7N2MV32"/>
<dbReference type="AlphaFoldDB" id="A0A7N2MV32"/>
<evidence type="ECO:0000313" key="14">
    <source>
        <dbReference type="Proteomes" id="UP000594261"/>
    </source>
</evidence>
<feature type="region of interest" description="Disordered" evidence="11">
    <location>
        <begin position="45"/>
        <end position="89"/>
    </location>
</feature>
<keyword evidence="10" id="KW-0175">Coiled coil</keyword>
<dbReference type="PANTHER" id="PTHR45714:SF72">
    <property type="entry name" value="HOMEOBOX-LEUCINE ZIPPER PROTEIN HOX26-RELATED"/>
    <property type="match status" value="1"/>
</dbReference>
<dbReference type="PANTHER" id="PTHR45714">
    <property type="entry name" value="HOMEOBOX-LEUCINE ZIPPER PROTEIN HAT14"/>
    <property type="match status" value="1"/>
</dbReference>
<dbReference type="OrthoDB" id="6159439at2759"/>
<comment type="subcellular location">
    <subcellularLocation>
        <location evidence="1 8 9">Nucleus</location>
    </subcellularLocation>
</comment>
<dbReference type="PROSITE" id="PS00027">
    <property type="entry name" value="HOMEOBOX_1"/>
    <property type="match status" value="1"/>
</dbReference>
<evidence type="ECO:0000256" key="11">
    <source>
        <dbReference type="SAM" id="MobiDB-lite"/>
    </source>
</evidence>
<dbReference type="GO" id="GO:0005634">
    <property type="term" value="C:nucleus"/>
    <property type="evidence" value="ECO:0007669"/>
    <property type="project" value="UniProtKB-SubCell"/>
</dbReference>
<accession>A0A7N2MV32</accession>
<evidence type="ECO:0000313" key="13">
    <source>
        <dbReference type="EnsemblPlants" id="QL11p009960:mrna"/>
    </source>
</evidence>
<keyword evidence="5 8" id="KW-0371">Homeobox</keyword>
<evidence type="ECO:0000256" key="6">
    <source>
        <dbReference type="ARBA" id="ARBA00023163"/>
    </source>
</evidence>
<dbReference type="Pfam" id="PF02183">
    <property type="entry name" value="HALZ"/>
    <property type="match status" value="1"/>
</dbReference>
<dbReference type="PROSITE" id="PS50071">
    <property type="entry name" value="HOMEOBOX_2"/>
    <property type="match status" value="1"/>
</dbReference>
<reference evidence="13 14" key="1">
    <citation type="journal article" date="2016" name="G3 (Bethesda)">
        <title>First Draft Assembly and Annotation of the Genome of a California Endemic Oak Quercus lobata Nee (Fagaceae).</title>
        <authorList>
            <person name="Sork V.L."/>
            <person name="Fitz-Gibbon S.T."/>
            <person name="Puiu D."/>
            <person name="Crepeau M."/>
            <person name="Gugger P.F."/>
            <person name="Sherman R."/>
            <person name="Stevens K."/>
            <person name="Langley C.H."/>
            <person name="Pellegrini M."/>
            <person name="Salzberg S.L."/>
        </authorList>
    </citation>
    <scope>NUCLEOTIDE SEQUENCE [LARGE SCALE GENOMIC DNA]</scope>
    <source>
        <strain evidence="13 14">cv. SW786</strain>
    </source>
</reference>
<dbReference type="SUPFAM" id="SSF46689">
    <property type="entry name" value="Homeodomain-like"/>
    <property type="match status" value="1"/>
</dbReference>
<reference evidence="13" key="2">
    <citation type="submission" date="2021-01" db="UniProtKB">
        <authorList>
            <consortium name="EnsemblPlants"/>
        </authorList>
    </citation>
    <scope>IDENTIFICATION</scope>
</reference>
<dbReference type="InterPro" id="IPR001356">
    <property type="entry name" value="HD"/>
</dbReference>
<feature type="domain" description="Homeobox" evidence="12">
    <location>
        <begin position="82"/>
        <end position="142"/>
    </location>
</feature>
<evidence type="ECO:0000256" key="9">
    <source>
        <dbReference type="RuleBase" id="RU000682"/>
    </source>
</evidence>
<evidence type="ECO:0000259" key="12">
    <source>
        <dbReference type="PROSITE" id="PS50071"/>
    </source>
</evidence>
<feature type="compositionally biased region" description="Basic and acidic residues" evidence="11">
    <location>
        <begin position="45"/>
        <end position="72"/>
    </location>
</feature>
<organism evidence="13 14">
    <name type="scientific">Quercus lobata</name>
    <name type="common">Valley oak</name>
    <dbReference type="NCBI Taxonomy" id="97700"/>
    <lineage>
        <taxon>Eukaryota</taxon>
        <taxon>Viridiplantae</taxon>
        <taxon>Streptophyta</taxon>
        <taxon>Embryophyta</taxon>
        <taxon>Tracheophyta</taxon>
        <taxon>Spermatophyta</taxon>
        <taxon>Magnoliopsida</taxon>
        <taxon>eudicotyledons</taxon>
        <taxon>Gunneridae</taxon>
        <taxon>Pentapetalae</taxon>
        <taxon>rosids</taxon>
        <taxon>fabids</taxon>
        <taxon>Fagales</taxon>
        <taxon>Fagaceae</taxon>
        <taxon>Quercus</taxon>
    </lineage>
</organism>
<evidence type="ECO:0000256" key="2">
    <source>
        <dbReference type="ARBA" id="ARBA00006074"/>
    </source>
</evidence>
<name>A0A7N2MV32_QUELO</name>
<dbReference type="SMART" id="SM00340">
    <property type="entry name" value="HALZ"/>
    <property type="match status" value="1"/>
</dbReference>
<comment type="similarity">
    <text evidence="2">Belongs to the HD-ZIP homeobox family. Class II subfamily.</text>
</comment>
<dbReference type="KEGG" id="qlo:115969516"/>
<feature type="coiled-coil region" evidence="10">
    <location>
        <begin position="148"/>
        <end position="175"/>
    </location>
</feature>
<dbReference type="EnsemblPlants" id="QL11p009960:mrna">
    <property type="protein sequence ID" value="QL11p009960:mrna"/>
    <property type="gene ID" value="QL11p009960"/>
</dbReference>
<protein>
    <recommendedName>
        <fullName evidence="12">Homeobox domain-containing protein</fullName>
    </recommendedName>
</protein>
<dbReference type="Gene3D" id="1.10.10.60">
    <property type="entry name" value="Homeodomain-like"/>
    <property type="match status" value="1"/>
</dbReference>
<dbReference type="GO" id="GO:0000981">
    <property type="term" value="F:DNA-binding transcription factor activity, RNA polymerase II-specific"/>
    <property type="evidence" value="ECO:0007669"/>
    <property type="project" value="InterPro"/>
</dbReference>
<dbReference type="SMART" id="SM00389">
    <property type="entry name" value="HOX"/>
    <property type="match status" value="1"/>
</dbReference>
<evidence type="ECO:0000256" key="1">
    <source>
        <dbReference type="ARBA" id="ARBA00004123"/>
    </source>
</evidence>
<proteinExistence type="inferred from homology"/>
<dbReference type="Gramene" id="QL11p009960:mrna">
    <property type="protein sequence ID" value="QL11p009960:mrna"/>
    <property type="gene ID" value="QL11p009960"/>
</dbReference>
<dbReference type="InterPro" id="IPR003106">
    <property type="entry name" value="Leu_zip_homeo"/>
</dbReference>
<dbReference type="GO" id="GO:0043565">
    <property type="term" value="F:sequence-specific DNA binding"/>
    <property type="evidence" value="ECO:0007669"/>
    <property type="project" value="InterPro"/>
</dbReference>
<feature type="DNA-binding region" description="Homeobox" evidence="8">
    <location>
        <begin position="84"/>
        <end position="143"/>
    </location>
</feature>
<dbReference type="Proteomes" id="UP000594261">
    <property type="component" value="Chromosome 11"/>
</dbReference>
<evidence type="ECO:0000256" key="7">
    <source>
        <dbReference type="ARBA" id="ARBA00023242"/>
    </source>
</evidence>
<dbReference type="EMBL" id="LRBV02000011">
    <property type="status" value="NOT_ANNOTATED_CDS"/>
    <property type="molecule type" value="Genomic_DNA"/>
</dbReference>